<dbReference type="InterPro" id="IPR000305">
    <property type="entry name" value="GIY-YIG_endonuc"/>
</dbReference>
<dbReference type="STRING" id="1802603.A3F35_01375"/>
<dbReference type="Pfam" id="PF01541">
    <property type="entry name" value="GIY-YIG"/>
    <property type="match status" value="1"/>
</dbReference>
<reference evidence="3 4" key="1">
    <citation type="journal article" date="2016" name="Nat. Commun.">
        <title>Thousands of microbial genomes shed light on interconnected biogeochemical processes in an aquifer system.</title>
        <authorList>
            <person name="Anantharaman K."/>
            <person name="Brown C.T."/>
            <person name="Hug L.A."/>
            <person name="Sharon I."/>
            <person name="Castelle C.J."/>
            <person name="Probst A.J."/>
            <person name="Thomas B.C."/>
            <person name="Singh A."/>
            <person name="Wilkins M.J."/>
            <person name="Karaoz U."/>
            <person name="Brodie E.L."/>
            <person name="Williams K.H."/>
            <person name="Hubbard S.S."/>
            <person name="Banfield J.F."/>
        </authorList>
    </citation>
    <scope>NUCLEOTIDE SEQUENCE [LARGE SCALE GENOMIC DNA]</scope>
</reference>
<name>A0A1G1WNT4_9BACT</name>
<accession>A0A1G1WNT4</accession>
<evidence type="ECO:0000313" key="4">
    <source>
        <dbReference type="Proteomes" id="UP000178068"/>
    </source>
</evidence>
<feature type="domain" description="GIY-YIG" evidence="2">
    <location>
        <begin position="1"/>
        <end position="77"/>
    </location>
</feature>
<evidence type="ECO:0000313" key="3">
    <source>
        <dbReference type="EMBL" id="OGY29396.1"/>
    </source>
</evidence>
<evidence type="ECO:0000256" key="1">
    <source>
        <dbReference type="ARBA" id="ARBA00007435"/>
    </source>
</evidence>
<dbReference type="InterPro" id="IPR050190">
    <property type="entry name" value="UPF0213_domain"/>
</dbReference>
<evidence type="ECO:0000259" key="2">
    <source>
        <dbReference type="PROSITE" id="PS50164"/>
    </source>
</evidence>
<dbReference type="Proteomes" id="UP000178068">
    <property type="component" value="Unassembled WGS sequence"/>
</dbReference>
<dbReference type="InterPro" id="IPR035901">
    <property type="entry name" value="GIY-YIG_endonuc_sf"/>
</dbReference>
<organism evidence="3 4">
    <name type="scientific">Candidatus Woykebacteria bacterium RIFCSPHIGHO2_12_FULL_45_10</name>
    <dbReference type="NCBI Taxonomy" id="1802603"/>
    <lineage>
        <taxon>Bacteria</taxon>
        <taxon>Candidatus Woykeibacteriota</taxon>
    </lineage>
</organism>
<dbReference type="PANTHER" id="PTHR34477:SF1">
    <property type="entry name" value="UPF0213 PROTEIN YHBQ"/>
    <property type="match status" value="1"/>
</dbReference>
<dbReference type="Gene3D" id="3.40.1440.10">
    <property type="entry name" value="GIY-YIG endonuclease"/>
    <property type="match status" value="1"/>
</dbReference>
<dbReference type="AlphaFoldDB" id="A0A1G1WNT4"/>
<proteinExistence type="inferred from homology"/>
<dbReference type="PANTHER" id="PTHR34477">
    <property type="entry name" value="UPF0213 PROTEIN YHBQ"/>
    <property type="match status" value="1"/>
</dbReference>
<dbReference type="SUPFAM" id="SSF82771">
    <property type="entry name" value="GIY-YIG endonuclease"/>
    <property type="match status" value="1"/>
</dbReference>
<gene>
    <name evidence="3" type="ORF">A3F35_01375</name>
</gene>
<comment type="similarity">
    <text evidence="1">Belongs to the UPF0213 family.</text>
</comment>
<comment type="caution">
    <text evidence="3">The sequence shown here is derived from an EMBL/GenBank/DDBJ whole genome shotgun (WGS) entry which is preliminary data.</text>
</comment>
<dbReference type="PROSITE" id="PS50164">
    <property type="entry name" value="GIY_YIG"/>
    <property type="match status" value="1"/>
</dbReference>
<sequence length="79" mass="9478">MYFVYVLKSIKTREFYKGFTDNIERRLEQHFSGKSASTKYRLPLKLIHVELCENRVKARELEKFFKSGFGREILKELDA</sequence>
<dbReference type="EMBL" id="MHCZ01000034">
    <property type="protein sequence ID" value="OGY29396.1"/>
    <property type="molecule type" value="Genomic_DNA"/>
</dbReference>
<dbReference type="CDD" id="cd10449">
    <property type="entry name" value="GIY-YIG_SLX1_like"/>
    <property type="match status" value="1"/>
</dbReference>
<protein>
    <recommendedName>
        <fullName evidence="2">GIY-YIG domain-containing protein</fullName>
    </recommendedName>
</protein>